<dbReference type="Proteomes" id="UP001209878">
    <property type="component" value="Unassembled WGS sequence"/>
</dbReference>
<reference evidence="2" key="1">
    <citation type="journal article" date="2023" name="Mol. Biol. Evol.">
        <title>Third-Generation Sequencing Reveals the Adaptive Role of the Epigenome in Three Deep-Sea Polychaetes.</title>
        <authorList>
            <person name="Perez M."/>
            <person name="Aroh O."/>
            <person name="Sun Y."/>
            <person name="Lan Y."/>
            <person name="Juniper S.K."/>
            <person name="Young C.R."/>
            <person name="Angers B."/>
            <person name="Qian P.Y."/>
        </authorList>
    </citation>
    <scope>NUCLEOTIDE SEQUENCE</scope>
    <source>
        <strain evidence="2">R07B-5</strain>
    </source>
</reference>
<gene>
    <name evidence="2" type="ORF">NP493_1310g00005</name>
</gene>
<feature type="transmembrane region" description="Helical" evidence="1">
    <location>
        <begin position="82"/>
        <end position="100"/>
    </location>
</feature>
<dbReference type="AlphaFoldDB" id="A0AAD9K8A1"/>
<protein>
    <submittedName>
        <fullName evidence="2">Uncharacterized protein</fullName>
    </submittedName>
</protein>
<evidence type="ECO:0000256" key="1">
    <source>
        <dbReference type="SAM" id="Phobius"/>
    </source>
</evidence>
<sequence length="105" mass="12199">MKSAMCGIIFFARNLYNYRYSCTSIVQLGLCDYLFYHSIYLILSMGHLIDMYLGHVISVPKIQINPLQNHNSITKSMLLKHFVKLGILFYPILTFTQSIVKVNKF</sequence>
<evidence type="ECO:0000313" key="3">
    <source>
        <dbReference type="Proteomes" id="UP001209878"/>
    </source>
</evidence>
<proteinExistence type="predicted"/>
<keyword evidence="1" id="KW-0472">Membrane</keyword>
<organism evidence="2 3">
    <name type="scientific">Ridgeia piscesae</name>
    <name type="common">Tubeworm</name>
    <dbReference type="NCBI Taxonomy" id="27915"/>
    <lineage>
        <taxon>Eukaryota</taxon>
        <taxon>Metazoa</taxon>
        <taxon>Spiralia</taxon>
        <taxon>Lophotrochozoa</taxon>
        <taxon>Annelida</taxon>
        <taxon>Polychaeta</taxon>
        <taxon>Sedentaria</taxon>
        <taxon>Canalipalpata</taxon>
        <taxon>Sabellida</taxon>
        <taxon>Siboglinidae</taxon>
        <taxon>Ridgeia</taxon>
    </lineage>
</organism>
<keyword evidence="3" id="KW-1185">Reference proteome</keyword>
<comment type="caution">
    <text evidence="2">The sequence shown here is derived from an EMBL/GenBank/DDBJ whole genome shotgun (WGS) entry which is preliminary data.</text>
</comment>
<accession>A0AAD9K8A1</accession>
<keyword evidence="1" id="KW-0812">Transmembrane</keyword>
<evidence type="ECO:0000313" key="2">
    <source>
        <dbReference type="EMBL" id="KAK2166679.1"/>
    </source>
</evidence>
<dbReference type="EMBL" id="JAODUO010001311">
    <property type="protein sequence ID" value="KAK2166679.1"/>
    <property type="molecule type" value="Genomic_DNA"/>
</dbReference>
<name>A0AAD9K8A1_RIDPI</name>
<keyword evidence="1" id="KW-1133">Transmembrane helix</keyword>